<keyword evidence="3" id="KW-1185">Reference proteome</keyword>
<dbReference type="RefSeq" id="WP_175153397.1">
    <property type="nucleotide sequence ID" value="NZ_CADIKK010000047.1"/>
</dbReference>
<name>A0A6S7BPS0_9BURK</name>
<dbReference type="Proteomes" id="UP000494365">
    <property type="component" value="Unassembled WGS sequence"/>
</dbReference>
<proteinExistence type="predicted"/>
<gene>
    <name evidence="2" type="ORF">LMG28614_06489</name>
</gene>
<evidence type="ECO:0000313" key="3">
    <source>
        <dbReference type="Proteomes" id="UP000494365"/>
    </source>
</evidence>
<dbReference type="AlphaFoldDB" id="A0A6S7BPS0"/>
<organism evidence="2 3">
    <name type="scientific">Paraburkholderia ultramafica</name>
    <dbReference type="NCBI Taxonomy" id="1544867"/>
    <lineage>
        <taxon>Bacteria</taxon>
        <taxon>Pseudomonadati</taxon>
        <taxon>Pseudomonadota</taxon>
        <taxon>Betaproteobacteria</taxon>
        <taxon>Burkholderiales</taxon>
        <taxon>Burkholderiaceae</taxon>
        <taxon>Paraburkholderia</taxon>
    </lineage>
</organism>
<evidence type="ECO:0000256" key="1">
    <source>
        <dbReference type="SAM" id="MobiDB-lite"/>
    </source>
</evidence>
<dbReference type="EMBL" id="CADIKK010000047">
    <property type="protein sequence ID" value="CAB3806884.1"/>
    <property type="molecule type" value="Genomic_DNA"/>
</dbReference>
<feature type="region of interest" description="Disordered" evidence="1">
    <location>
        <begin position="1"/>
        <end position="23"/>
    </location>
</feature>
<protein>
    <submittedName>
        <fullName evidence="2">Uncharacterized protein</fullName>
    </submittedName>
</protein>
<accession>A0A6S7BPS0</accession>
<reference evidence="2 3" key="1">
    <citation type="submission" date="2020-04" db="EMBL/GenBank/DDBJ databases">
        <authorList>
            <person name="De Canck E."/>
        </authorList>
    </citation>
    <scope>NUCLEOTIDE SEQUENCE [LARGE SCALE GENOMIC DNA]</scope>
    <source>
        <strain evidence="2 3">LMG 28614</strain>
    </source>
</reference>
<feature type="compositionally biased region" description="Basic and acidic residues" evidence="1">
    <location>
        <begin position="1"/>
        <end position="17"/>
    </location>
</feature>
<evidence type="ECO:0000313" key="2">
    <source>
        <dbReference type="EMBL" id="CAB3806884.1"/>
    </source>
</evidence>
<sequence>MRLRLEIERSKPAKNESPDTLGRGLGRVDAALVAAQAGLNAGDRGKVQAASQELTAATGDLQEWVKRSWALKTVPQFSWASSQKRVSGALIEDICGTEILVSN</sequence>